<keyword evidence="4" id="KW-0560">Oxidoreductase</keyword>
<dbReference type="PANTHER" id="PTHR47178:SF5">
    <property type="entry name" value="FAD-BINDING DOMAIN-CONTAINING PROTEIN"/>
    <property type="match status" value="1"/>
</dbReference>
<dbReference type="AlphaFoldDB" id="A0A0F0IPY4"/>
<protein>
    <submittedName>
        <fullName evidence="8">NADP-binding Rossmann-like domain protein</fullName>
    </submittedName>
</protein>
<name>A0A0F0IPY4_ASPPU</name>
<evidence type="ECO:0000256" key="6">
    <source>
        <dbReference type="SAM" id="Phobius"/>
    </source>
</evidence>
<dbReference type="SUPFAM" id="SSF51905">
    <property type="entry name" value="FAD/NAD(P)-binding domain"/>
    <property type="match status" value="1"/>
</dbReference>
<accession>A0A0F0IPY4</accession>
<organism evidence="8 9">
    <name type="scientific">Aspergillus parasiticus (strain ATCC 56775 / NRRL 5862 / SRRC 143 / SU-1)</name>
    <dbReference type="NCBI Taxonomy" id="1403190"/>
    <lineage>
        <taxon>Eukaryota</taxon>
        <taxon>Fungi</taxon>
        <taxon>Dikarya</taxon>
        <taxon>Ascomycota</taxon>
        <taxon>Pezizomycotina</taxon>
        <taxon>Eurotiomycetes</taxon>
        <taxon>Eurotiomycetidae</taxon>
        <taxon>Eurotiales</taxon>
        <taxon>Aspergillaceae</taxon>
        <taxon>Aspergillus</taxon>
        <taxon>Aspergillus subgen. Circumdati</taxon>
    </lineage>
</organism>
<dbReference type="InterPro" id="IPR036188">
    <property type="entry name" value="FAD/NAD-bd_sf"/>
</dbReference>
<keyword evidence="5" id="KW-0503">Monooxygenase</keyword>
<dbReference type="PROSITE" id="PS51257">
    <property type="entry name" value="PROKAR_LIPOPROTEIN"/>
    <property type="match status" value="1"/>
</dbReference>
<gene>
    <name evidence="8" type="ORF">P875_00108820</name>
</gene>
<dbReference type="PANTHER" id="PTHR47178">
    <property type="entry name" value="MONOOXYGENASE, FAD-BINDING"/>
    <property type="match status" value="1"/>
</dbReference>
<evidence type="ECO:0000259" key="7">
    <source>
        <dbReference type="Pfam" id="PF01494"/>
    </source>
</evidence>
<evidence type="ECO:0000256" key="3">
    <source>
        <dbReference type="ARBA" id="ARBA00022827"/>
    </source>
</evidence>
<reference evidence="8 9" key="1">
    <citation type="submission" date="2015-02" db="EMBL/GenBank/DDBJ databases">
        <title>Draft genome sequence of Aspergillus parasiticus SU-1.</title>
        <authorList>
            <person name="Yu J."/>
            <person name="Fedorova N."/>
            <person name="Yin Y."/>
            <person name="Losada L."/>
            <person name="Zafar N."/>
            <person name="Taujale R."/>
            <person name="Ehrlich K.C."/>
            <person name="Bhatnagar D."/>
            <person name="Cleveland T.E."/>
            <person name="Bennett J.W."/>
            <person name="Nierman W.C."/>
        </authorList>
    </citation>
    <scope>NUCLEOTIDE SEQUENCE [LARGE SCALE GENOMIC DNA]</scope>
    <source>
        <strain evidence="9">ATCC 56775 / NRRL 5862 / SRRC 143 / SU-1</strain>
    </source>
</reference>
<dbReference type="InterPro" id="IPR002938">
    <property type="entry name" value="FAD-bd"/>
</dbReference>
<keyword evidence="3" id="KW-0274">FAD</keyword>
<dbReference type="Gene3D" id="3.50.50.60">
    <property type="entry name" value="FAD/NAD(P)-binding domain"/>
    <property type="match status" value="1"/>
</dbReference>
<dbReference type="PRINTS" id="PR00420">
    <property type="entry name" value="RNGMNOXGNASE"/>
</dbReference>
<dbReference type="Pfam" id="PF13450">
    <property type="entry name" value="NAD_binding_8"/>
    <property type="match status" value="1"/>
</dbReference>
<dbReference type="EMBL" id="JZEE01000155">
    <property type="protein sequence ID" value="KJK67913.1"/>
    <property type="molecule type" value="Genomic_DNA"/>
</dbReference>
<comment type="caution">
    <text evidence="8">The sequence shown here is derived from an EMBL/GenBank/DDBJ whole genome shotgun (WGS) entry which is preliminary data.</text>
</comment>
<evidence type="ECO:0000256" key="5">
    <source>
        <dbReference type="ARBA" id="ARBA00023033"/>
    </source>
</evidence>
<dbReference type="Pfam" id="PF01494">
    <property type="entry name" value="FAD_binding_3"/>
    <property type="match status" value="1"/>
</dbReference>
<dbReference type="Proteomes" id="UP000033540">
    <property type="component" value="Unassembled WGS sequence"/>
</dbReference>
<evidence type="ECO:0000313" key="8">
    <source>
        <dbReference type="EMBL" id="KJK67913.1"/>
    </source>
</evidence>
<evidence type="ECO:0000256" key="1">
    <source>
        <dbReference type="ARBA" id="ARBA00001974"/>
    </source>
</evidence>
<dbReference type="STRING" id="1403190.A0A0F0IPY4"/>
<keyword evidence="6" id="KW-1133">Transmembrane helix</keyword>
<evidence type="ECO:0000313" key="9">
    <source>
        <dbReference type="Proteomes" id="UP000033540"/>
    </source>
</evidence>
<proteinExistence type="predicted"/>
<feature type="transmembrane region" description="Helical" evidence="6">
    <location>
        <begin position="442"/>
        <end position="460"/>
    </location>
</feature>
<comment type="cofactor">
    <cofactor evidence="1">
        <name>FAD</name>
        <dbReference type="ChEBI" id="CHEBI:57692"/>
    </cofactor>
</comment>
<feature type="domain" description="FAD-binding" evidence="7">
    <location>
        <begin position="340"/>
        <end position="392"/>
    </location>
</feature>
<keyword evidence="2" id="KW-0285">Flavoprotein</keyword>
<evidence type="ECO:0000256" key="2">
    <source>
        <dbReference type="ARBA" id="ARBA00022630"/>
    </source>
</evidence>
<keyword evidence="6" id="KW-0812">Transmembrane</keyword>
<sequence length="476" mass="52347">MAKLKVIIVGGGLAGACMANGLVNKGNDLFDVTVFERDTESSNRDGYQIRLGAHALMGFRACLTEEQYRELLLCFGRSGGVVSSAPAIYNTDMELLLDLGKFPAYEKSAPIGRARLRDFLQAPLREKNIMRYGRKFVRFEVIDDDETPGQSKIRAHFEDGSSEDCDILLSAEGSGSRANKQLGCNNIIEDDSIGAGSLLGKCHLPWSVLRTLPRPLIEKGTIFTTAASAMLFAAAYLPDSLSPSQKASVSGDLSGLKKPSNYDEEQAFLMVGFGWMEGPSSIEAIQLPDTKAFMREKLAETRCHPDFFKLIDALDPDAIQSVPWRYAKTIPVDWRRNLLLGKESSLDRSIANPRVWLIGDAIHPMLPSRGMGANQAIHDTADALGPLLELAKQKDRIGLLSDDDIRVQLGVYERAMIPRAFTWVKRSSAQVLPNMDSFKGKAVIAGLRLLLMVVGGLMNVMRFLGWKPKDDAPELP</sequence>
<evidence type="ECO:0000256" key="4">
    <source>
        <dbReference type="ARBA" id="ARBA00023002"/>
    </source>
</evidence>
<dbReference type="GO" id="GO:0004497">
    <property type="term" value="F:monooxygenase activity"/>
    <property type="evidence" value="ECO:0007669"/>
    <property type="project" value="UniProtKB-KW"/>
</dbReference>
<dbReference type="GO" id="GO:0071949">
    <property type="term" value="F:FAD binding"/>
    <property type="evidence" value="ECO:0007669"/>
    <property type="project" value="InterPro"/>
</dbReference>
<keyword evidence="6" id="KW-0472">Membrane</keyword>
<dbReference type="OrthoDB" id="47494at2759"/>